<dbReference type="GO" id="GO:0042742">
    <property type="term" value="P:defense response to bacterium"/>
    <property type="evidence" value="ECO:0007669"/>
    <property type="project" value="UniProtKB-KW"/>
</dbReference>
<evidence type="ECO:0000256" key="2">
    <source>
        <dbReference type="ARBA" id="ARBA00022638"/>
    </source>
</evidence>
<dbReference type="Proteomes" id="UP000633278">
    <property type="component" value="Unassembled WGS sequence"/>
</dbReference>
<dbReference type="CDD" id="cd00118">
    <property type="entry name" value="LysM"/>
    <property type="match status" value="1"/>
</dbReference>
<dbReference type="PANTHER" id="PTHR33308">
    <property type="entry name" value="PEPTIDOGLYCAN HYDROLASE FLGJ"/>
    <property type="match status" value="1"/>
</dbReference>
<dbReference type="AlphaFoldDB" id="A0A917HW13"/>
<sequence>MKLQSFFLMLITSFFLLSCGGKKTIVKSKKKSSSKSEVIVEKEDVSLKKLPSVDQASHVKNLKKKNSNLNKYTLDYIKTYASLAVIKMHEYKIPASITLAQGILESGSGRSTLARKSNNHFGIKCHAGWEGDQVLHDDDEDDECFRKYTYVSSSFNDHSNFLTTRNRYAFLFKIKRNDYKAWAKGLKKAGYATDRKYPQKLISLIETYKLYEFDKVKERDLKKWKKEPVVVEVEEKKVEVITTDSASLHTVKKGDTLYSIAKKYGLSVALIKQKNKLKSNQIYIGQKLVLK</sequence>
<dbReference type="SMART" id="SM00257">
    <property type="entry name" value="LysM"/>
    <property type="match status" value="1"/>
</dbReference>
<dbReference type="GO" id="GO:0031640">
    <property type="term" value="P:killing of cells of another organism"/>
    <property type="evidence" value="ECO:0007669"/>
    <property type="project" value="UniProtKB-KW"/>
</dbReference>
<accession>A0A917HW13</accession>
<feature type="domain" description="LysM" evidence="5">
    <location>
        <begin position="247"/>
        <end position="290"/>
    </location>
</feature>
<proteinExistence type="predicted"/>
<name>A0A917HW13_9FLAO</name>
<dbReference type="GO" id="GO:0004040">
    <property type="term" value="F:amidase activity"/>
    <property type="evidence" value="ECO:0007669"/>
    <property type="project" value="InterPro"/>
</dbReference>
<keyword evidence="3" id="KW-0378">Hydrolase</keyword>
<dbReference type="PANTHER" id="PTHR33308:SF9">
    <property type="entry name" value="PEPTIDOGLYCAN HYDROLASE FLGJ"/>
    <property type="match status" value="1"/>
</dbReference>
<evidence type="ECO:0000259" key="5">
    <source>
        <dbReference type="PROSITE" id="PS51782"/>
    </source>
</evidence>
<keyword evidence="7" id="KW-1185">Reference proteome</keyword>
<dbReference type="InterPro" id="IPR018392">
    <property type="entry name" value="LysM"/>
</dbReference>
<evidence type="ECO:0000313" key="6">
    <source>
        <dbReference type="EMBL" id="GGG90392.1"/>
    </source>
</evidence>
<dbReference type="PROSITE" id="PS51257">
    <property type="entry name" value="PROKAR_LIPOPROTEIN"/>
    <property type="match status" value="1"/>
</dbReference>
<dbReference type="Gene3D" id="3.10.350.10">
    <property type="entry name" value="LysM domain"/>
    <property type="match status" value="1"/>
</dbReference>
<dbReference type="InterPro" id="IPR036779">
    <property type="entry name" value="LysM_dom_sf"/>
</dbReference>
<reference evidence="6" key="1">
    <citation type="journal article" date="2014" name="Int. J. Syst. Evol. Microbiol.">
        <title>Complete genome sequence of Corynebacterium casei LMG S-19264T (=DSM 44701T), isolated from a smear-ripened cheese.</title>
        <authorList>
            <consortium name="US DOE Joint Genome Institute (JGI-PGF)"/>
            <person name="Walter F."/>
            <person name="Albersmeier A."/>
            <person name="Kalinowski J."/>
            <person name="Ruckert C."/>
        </authorList>
    </citation>
    <scope>NUCLEOTIDE SEQUENCE</scope>
    <source>
        <strain evidence="6">CGMCC 1.15763</strain>
    </source>
</reference>
<dbReference type="Pfam" id="PF01832">
    <property type="entry name" value="Glucosaminidase"/>
    <property type="match status" value="1"/>
</dbReference>
<dbReference type="EMBL" id="BMJW01000001">
    <property type="protein sequence ID" value="GGG90392.1"/>
    <property type="molecule type" value="Genomic_DNA"/>
</dbReference>
<dbReference type="SUPFAM" id="SSF54106">
    <property type="entry name" value="LysM domain"/>
    <property type="match status" value="1"/>
</dbReference>
<reference evidence="6" key="2">
    <citation type="submission" date="2020-09" db="EMBL/GenBank/DDBJ databases">
        <authorList>
            <person name="Sun Q."/>
            <person name="Zhou Y."/>
        </authorList>
    </citation>
    <scope>NUCLEOTIDE SEQUENCE</scope>
    <source>
        <strain evidence="6">CGMCC 1.15763</strain>
    </source>
</reference>
<dbReference type="SMART" id="SM00047">
    <property type="entry name" value="LYZ2"/>
    <property type="match status" value="1"/>
</dbReference>
<protein>
    <recommendedName>
        <fullName evidence="4">Peptidoglycan hydrolase</fullName>
    </recommendedName>
</protein>
<keyword evidence="2" id="KW-0081">Bacteriolytic enzyme</keyword>
<dbReference type="InterPro" id="IPR051056">
    <property type="entry name" value="Glycosyl_Hydrolase_73"/>
</dbReference>
<dbReference type="PROSITE" id="PS51782">
    <property type="entry name" value="LYSM"/>
    <property type="match status" value="1"/>
</dbReference>
<comment type="caution">
    <text evidence="6">The sequence shown here is derived from an EMBL/GenBank/DDBJ whole genome shotgun (WGS) entry which is preliminary data.</text>
</comment>
<evidence type="ECO:0000256" key="3">
    <source>
        <dbReference type="ARBA" id="ARBA00022801"/>
    </source>
</evidence>
<dbReference type="RefSeq" id="WP_188597569.1">
    <property type="nucleotide sequence ID" value="NZ_BMJW01000001.1"/>
</dbReference>
<gene>
    <name evidence="6" type="ORF">GCM10011416_03710</name>
</gene>
<evidence type="ECO:0000313" key="7">
    <source>
        <dbReference type="Proteomes" id="UP000633278"/>
    </source>
</evidence>
<keyword evidence="1" id="KW-0929">Antimicrobial</keyword>
<organism evidence="6 7">
    <name type="scientific">Polaribacter pacificus</name>
    <dbReference type="NCBI Taxonomy" id="1775173"/>
    <lineage>
        <taxon>Bacteria</taxon>
        <taxon>Pseudomonadati</taxon>
        <taxon>Bacteroidota</taxon>
        <taxon>Flavobacteriia</taxon>
        <taxon>Flavobacteriales</taxon>
        <taxon>Flavobacteriaceae</taxon>
    </lineage>
</organism>
<evidence type="ECO:0000256" key="1">
    <source>
        <dbReference type="ARBA" id="ARBA00022529"/>
    </source>
</evidence>
<evidence type="ECO:0000256" key="4">
    <source>
        <dbReference type="ARBA" id="ARBA00032108"/>
    </source>
</evidence>
<dbReference type="Pfam" id="PF01476">
    <property type="entry name" value="LysM"/>
    <property type="match status" value="1"/>
</dbReference>
<dbReference type="Gene3D" id="1.10.530.10">
    <property type="match status" value="1"/>
</dbReference>
<dbReference type="InterPro" id="IPR002901">
    <property type="entry name" value="MGlyc_endo_b_GlcNAc-like_dom"/>
</dbReference>